<protein>
    <submittedName>
        <fullName evidence="1">Uncharacterized protein</fullName>
    </submittedName>
</protein>
<dbReference type="Proteomes" id="UP000499080">
    <property type="component" value="Unassembled WGS sequence"/>
</dbReference>
<evidence type="ECO:0000313" key="1">
    <source>
        <dbReference type="EMBL" id="GBL87470.1"/>
    </source>
</evidence>
<evidence type="ECO:0000313" key="2">
    <source>
        <dbReference type="Proteomes" id="UP000499080"/>
    </source>
</evidence>
<gene>
    <name evidence="1" type="ORF">AVEN_118399_1</name>
</gene>
<accession>A0A4Y2B5I5</accession>
<proteinExistence type="predicted"/>
<keyword evidence="2" id="KW-1185">Reference proteome</keyword>
<organism evidence="1 2">
    <name type="scientific">Araneus ventricosus</name>
    <name type="common">Orbweaver spider</name>
    <name type="synonym">Epeira ventricosa</name>
    <dbReference type="NCBI Taxonomy" id="182803"/>
    <lineage>
        <taxon>Eukaryota</taxon>
        <taxon>Metazoa</taxon>
        <taxon>Ecdysozoa</taxon>
        <taxon>Arthropoda</taxon>
        <taxon>Chelicerata</taxon>
        <taxon>Arachnida</taxon>
        <taxon>Araneae</taxon>
        <taxon>Araneomorphae</taxon>
        <taxon>Entelegynae</taxon>
        <taxon>Araneoidea</taxon>
        <taxon>Araneidae</taxon>
        <taxon>Araneus</taxon>
    </lineage>
</organism>
<name>A0A4Y2B5I5_ARAVE</name>
<reference evidence="1 2" key="1">
    <citation type="journal article" date="2019" name="Sci. Rep.">
        <title>Orb-weaving spider Araneus ventricosus genome elucidates the spidroin gene catalogue.</title>
        <authorList>
            <person name="Kono N."/>
            <person name="Nakamura H."/>
            <person name="Ohtoshi R."/>
            <person name="Moran D.A.P."/>
            <person name="Shinohara A."/>
            <person name="Yoshida Y."/>
            <person name="Fujiwara M."/>
            <person name="Mori M."/>
            <person name="Tomita M."/>
            <person name="Arakawa K."/>
        </authorList>
    </citation>
    <scope>NUCLEOTIDE SEQUENCE [LARGE SCALE GENOMIC DNA]</scope>
</reference>
<comment type="caution">
    <text evidence="1">The sequence shown here is derived from an EMBL/GenBank/DDBJ whole genome shotgun (WGS) entry which is preliminary data.</text>
</comment>
<dbReference type="EMBL" id="BGPR01000053">
    <property type="protein sequence ID" value="GBL87470.1"/>
    <property type="molecule type" value="Genomic_DNA"/>
</dbReference>
<sequence>MGVHLNGDLSAQQFTDNLLQLGSGAITPDKQDGCVAMQRIERIVKTQQELKEIVFPNVAQHFIDYSCLCQRAILVPRDEDVSVMNKHPLQEFPDSVKVYKSIFITCDIIEAVKYTTEFLKTLELPPR</sequence>
<dbReference type="AlphaFoldDB" id="A0A4Y2B5I5"/>
<dbReference type="OrthoDB" id="6433710at2759"/>